<dbReference type="InterPro" id="IPR050832">
    <property type="entry name" value="Bact_Acetyltransf"/>
</dbReference>
<accession>A0ABT7DWV5</accession>
<evidence type="ECO:0000259" key="3">
    <source>
        <dbReference type="PROSITE" id="PS51186"/>
    </source>
</evidence>
<dbReference type="EMBL" id="JARRAF010000010">
    <property type="protein sequence ID" value="MDK2124543.1"/>
    <property type="molecule type" value="Genomic_DNA"/>
</dbReference>
<keyword evidence="2" id="KW-0012">Acyltransferase</keyword>
<dbReference type="Proteomes" id="UP001172778">
    <property type="component" value="Unassembled WGS sequence"/>
</dbReference>
<dbReference type="PANTHER" id="PTHR43877">
    <property type="entry name" value="AMINOALKYLPHOSPHONATE N-ACETYLTRANSFERASE-RELATED-RELATED"/>
    <property type="match status" value="1"/>
</dbReference>
<feature type="domain" description="N-acetyltransferase" evidence="3">
    <location>
        <begin position="1"/>
        <end position="176"/>
    </location>
</feature>
<evidence type="ECO:0000313" key="5">
    <source>
        <dbReference type="Proteomes" id="UP001172778"/>
    </source>
</evidence>
<evidence type="ECO:0000256" key="2">
    <source>
        <dbReference type="ARBA" id="ARBA00023315"/>
    </source>
</evidence>
<name>A0ABT7DWV5_9NEIS</name>
<evidence type="ECO:0000313" key="4">
    <source>
        <dbReference type="EMBL" id="MDK2124543.1"/>
    </source>
</evidence>
<proteinExistence type="predicted"/>
<dbReference type="CDD" id="cd04301">
    <property type="entry name" value="NAT_SF"/>
    <property type="match status" value="1"/>
</dbReference>
<reference evidence="4" key="1">
    <citation type="submission" date="2023-03" db="EMBL/GenBank/DDBJ databases">
        <title>Chitinimonas shenzhenensis gen. nov., sp. nov., a novel member of family Burkholderiaceae isolated from activated sludge collected in Shen Zhen, China.</title>
        <authorList>
            <person name="Wang X."/>
        </authorList>
    </citation>
    <scope>NUCLEOTIDE SEQUENCE</scope>
    <source>
        <strain evidence="4">DQS-5</strain>
    </source>
</reference>
<dbReference type="Pfam" id="PF00583">
    <property type="entry name" value="Acetyltransf_1"/>
    <property type="match status" value="1"/>
</dbReference>
<dbReference type="InterPro" id="IPR000182">
    <property type="entry name" value="GNAT_dom"/>
</dbReference>
<dbReference type="SUPFAM" id="SSF55729">
    <property type="entry name" value="Acyl-CoA N-acyltransferases (Nat)"/>
    <property type="match status" value="1"/>
</dbReference>
<evidence type="ECO:0000256" key="1">
    <source>
        <dbReference type="ARBA" id="ARBA00022679"/>
    </source>
</evidence>
<sequence>MPIRLATPADAHTIARIHVLSWQGAYRGIVPDAHLDAMQISHREAIWRERLHTAETETWLADHNGEALGWINTGASRDNDATPDCGEVLALYVLPEHWSTGAGRALWLHARSRMVSAGWRQISLWVLCDNLRAIRFYETAGFQPEPGSETELTLGGKTLIERRYRHTLVYTTDDLPPQTEPQP</sequence>
<dbReference type="Gene3D" id="3.40.630.30">
    <property type="match status" value="1"/>
</dbReference>
<protein>
    <submittedName>
        <fullName evidence="4">GNAT family N-acetyltransferase</fullName>
    </submittedName>
</protein>
<gene>
    <name evidence="4" type="ORF">PZA18_10825</name>
</gene>
<keyword evidence="5" id="KW-1185">Reference proteome</keyword>
<dbReference type="InterPro" id="IPR016181">
    <property type="entry name" value="Acyl_CoA_acyltransferase"/>
</dbReference>
<dbReference type="PROSITE" id="PS51186">
    <property type="entry name" value="GNAT"/>
    <property type="match status" value="1"/>
</dbReference>
<dbReference type="RefSeq" id="WP_284100851.1">
    <property type="nucleotide sequence ID" value="NZ_JARRAF010000010.1"/>
</dbReference>
<comment type="caution">
    <text evidence="4">The sequence shown here is derived from an EMBL/GenBank/DDBJ whole genome shotgun (WGS) entry which is preliminary data.</text>
</comment>
<organism evidence="4 5">
    <name type="scientific">Parachitinimonas caeni</name>
    <dbReference type="NCBI Taxonomy" id="3031301"/>
    <lineage>
        <taxon>Bacteria</taxon>
        <taxon>Pseudomonadati</taxon>
        <taxon>Pseudomonadota</taxon>
        <taxon>Betaproteobacteria</taxon>
        <taxon>Neisseriales</taxon>
        <taxon>Chitinibacteraceae</taxon>
        <taxon>Parachitinimonas</taxon>
    </lineage>
</organism>
<keyword evidence="1" id="KW-0808">Transferase</keyword>